<comment type="caution">
    <text evidence="1">The sequence shown here is derived from an EMBL/GenBank/DDBJ whole genome shotgun (WGS) entry which is preliminary data.</text>
</comment>
<accession>A0A401ZF32</accession>
<name>A0A401ZF32_9CHLR</name>
<organism evidence="1 2">
    <name type="scientific">Dictyobacter aurantiacus</name>
    <dbReference type="NCBI Taxonomy" id="1936993"/>
    <lineage>
        <taxon>Bacteria</taxon>
        <taxon>Bacillati</taxon>
        <taxon>Chloroflexota</taxon>
        <taxon>Ktedonobacteria</taxon>
        <taxon>Ktedonobacterales</taxon>
        <taxon>Dictyobacteraceae</taxon>
        <taxon>Dictyobacter</taxon>
    </lineage>
</organism>
<proteinExistence type="predicted"/>
<evidence type="ECO:0000313" key="2">
    <source>
        <dbReference type="Proteomes" id="UP000287224"/>
    </source>
</evidence>
<gene>
    <name evidence="1" type="ORF">KDAU_28010</name>
</gene>
<dbReference type="EMBL" id="BIFQ01000001">
    <property type="protein sequence ID" value="GCE05472.1"/>
    <property type="molecule type" value="Genomic_DNA"/>
</dbReference>
<keyword evidence="2" id="KW-1185">Reference proteome</keyword>
<evidence type="ECO:0000313" key="1">
    <source>
        <dbReference type="EMBL" id="GCE05472.1"/>
    </source>
</evidence>
<sequence>MPLEISSGIASFVRKTYATRIYVCAKPMLRWCIGGASAPPMHHLKNSAAAYADARAEALMLLRKRKPGASSGKKLC</sequence>
<reference evidence="2" key="1">
    <citation type="submission" date="2018-12" db="EMBL/GenBank/DDBJ databases">
        <title>Tengunoibacter tsumagoiensis gen. nov., sp. nov., Dictyobacter kobayashii sp. nov., D. alpinus sp. nov., and D. joshuensis sp. nov. and description of Dictyobacteraceae fam. nov. within the order Ktedonobacterales isolated from Tengu-no-mugimeshi.</title>
        <authorList>
            <person name="Wang C.M."/>
            <person name="Zheng Y."/>
            <person name="Sakai Y."/>
            <person name="Toyoda A."/>
            <person name="Minakuchi Y."/>
            <person name="Abe K."/>
            <person name="Yokota A."/>
            <person name="Yabe S."/>
        </authorList>
    </citation>
    <scope>NUCLEOTIDE SEQUENCE [LARGE SCALE GENOMIC DNA]</scope>
    <source>
        <strain evidence="2">S-27</strain>
    </source>
</reference>
<dbReference type="AlphaFoldDB" id="A0A401ZF32"/>
<protein>
    <submittedName>
        <fullName evidence="1">Uncharacterized protein</fullName>
    </submittedName>
</protein>
<dbReference type="Proteomes" id="UP000287224">
    <property type="component" value="Unassembled WGS sequence"/>
</dbReference>